<dbReference type="EMBL" id="KV427648">
    <property type="protein sequence ID" value="KZT02958.1"/>
    <property type="molecule type" value="Genomic_DNA"/>
</dbReference>
<dbReference type="RefSeq" id="XP_040760698.1">
    <property type="nucleotide sequence ID" value="XM_040913095.1"/>
</dbReference>
<evidence type="ECO:0000313" key="1">
    <source>
        <dbReference type="EMBL" id="KZT02958.1"/>
    </source>
</evidence>
<proteinExistence type="predicted"/>
<evidence type="ECO:0000313" key="2">
    <source>
        <dbReference type="Proteomes" id="UP000076871"/>
    </source>
</evidence>
<dbReference type="AlphaFoldDB" id="A0A165CK50"/>
<name>A0A165CK50_9APHY</name>
<dbReference type="InParanoid" id="A0A165CK50"/>
<keyword evidence="2" id="KW-1185">Reference proteome</keyword>
<accession>A0A165CK50</accession>
<gene>
    <name evidence="1" type="ORF">LAESUDRAFT_762381</name>
</gene>
<protein>
    <submittedName>
        <fullName evidence="1">Uncharacterized protein</fullName>
    </submittedName>
</protein>
<reference evidence="1 2" key="1">
    <citation type="journal article" date="2016" name="Mol. Biol. Evol.">
        <title>Comparative Genomics of Early-Diverging Mushroom-Forming Fungi Provides Insights into the Origins of Lignocellulose Decay Capabilities.</title>
        <authorList>
            <person name="Nagy L.G."/>
            <person name="Riley R."/>
            <person name="Tritt A."/>
            <person name="Adam C."/>
            <person name="Daum C."/>
            <person name="Floudas D."/>
            <person name="Sun H."/>
            <person name="Yadav J.S."/>
            <person name="Pangilinan J."/>
            <person name="Larsson K.H."/>
            <person name="Matsuura K."/>
            <person name="Barry K."/>
            <person name="Labutti K."/>
            <person name="Kuo R."/>
            <person name="Ohm R.A."/>
            <person name="Bhattacharya S.S."/>
            <person name="Shirouzu T."/>
            <person name="Yoshinaga Y."/>
            <person name="Martin F.M."/>
            <person name="Grigoriev I.V."/>
            <person name="Hibbett D.S."/>
        </authorList>
    </citation>
    <scope>NUCLEOTIDE SEQUENCE [LARGE SCALE GENOMIC DNA]</scope>
    <source>
        <strain evidence="1 2">93-53</strain>
    </source>
</reference>
<dbReference type="Proteomes" id="UP000076871">
    <property type="component" value="Unassembled WGS sequence"/>
</dbReference>
<sequence>MVLRVWLTVNQPQLTCVSIDAQSVAVTGTRDIAVATLRKPEVLSSLSEKCPVSQLLMIRLDVVQPTEISAAFKAITRAFRPRIVIDICRDWIPLGGTINPS</sequence>
<dbReference type="GeneID" id="63830123"/>
<organism evidence="1 2">
    <name type="scientific">Laetiporus sulphureus 93-53</name>
    <dbReference type="NCBI Taxonomy" id="1314785"/>
    <lineage>
        <taxon>Eukaryota</taxon>
        <taxon>Fungi</taxon>
        <taxon>Dikarya</taxon>
        <taxon>Basidiomycota</taxon>
        <taxon>Agaricomycotina</taxon>
        <taxon>Agaricomycetes</taxon>
        <taxon>Polyporales</taxon>
        <taxon>Laetiporus</taxon>
    </lineage>
</organism>
<dbReference type="OrthoDB" id="1274115at2759"/>